<organism evidence="1 2">
    <name type="scientific">Parabacteroides goldsteinii CL02T12C30</name>
    <dbReference type="NCBI Taxonomy" id="999418"/>
    <lineage>
        <taxon>Bacteria</taxon>
        <taxon>Pseudomonadati</taxon>
        <taxon>Bacteroidota</taxon>
        <taxon>Bacteroidia</taxon>
        <taxon>Bacteroidales</taxon>
        <taxon>Tannerellaceae</taxon>
        <taxon>Parabacteroides</taxon>
    </lineage>
</organism>
<evidence type="ECO:0000313" key="2">
    <source>
        <dbReference type="Proteomes" id="UP000006330"/>
    </source>
</evidence>
<protein>
    <submittedName>
        <fullName evidence="1">Uncharacterized protein</fullName>
    </submittedName>
</protein>
<accession>K5ZBS5</accession>
<gene>
    <name evidence="1" type="ORF">HMPREF1076_03178</name>
</gene>
<sequence length="36" mass="4132">MNIYQLTIRQLKQTANEPVTKPIITIAFLLNLMTLS</sequence>
<evidence type="ECO:0000313" key="1">
    <source>
        <dbReference type="EMBL" id="EKN13114.1"/>
    </source>
</evidence>
<dbReference type="Proteomes" id="UP000006330">
    <property type="component" value="Unassembled WGS sequence"/>
</dbReference>
<dbReference type="HOGENOM" id="CLU_3357525_0_0_10"/>
<reference evidence="1 2" key="1">
    <citation type="submission" date="2012-02" db="EMBL/GenBank/DDBJ databases">
        <title>The Genome Sequence of Parabacteroides goldsteinii CL02T12C30.</title>
        <authorList>
            <consortium name="The Broad Institute Genome Sequencing Platform"/>
            <person name="Earl A."/>
            <person name="Ward D."/>
            <person name="Feldgarden M."/>
            <person name="Gevers D."/>
            <person name="Zitomersky N.L."/>
            <person name="Coyne M.J."/>
            <person name="Comstock L.E."/>
            <person name="Young S.K."/>
            <person name="Zeng Q."/>
            <person name="Gargeya S."/>
            <person name="Fitzgerald M."/>
            <person name="Haas B."/>
            <person name="Abouelleil A."/>
            <person name="Alvarado L."/>
            <person name="Arachchi H.M."/>
            <person name="Berlin A."/>
            <person name="Chapman S.B."/>
            <person name="Gearin G."/>
            <person name="Goldberg J."/>
            <person name="Griggs A."/>
            <person name="Gujja S."/>
            <person name="Hansen M."/>
            <person name="Heiman D."/>
            <person name="Howarth C."/>
            <person name="Larimer J."/>
            <person name="Lui A."/>
            <person name="MacDonald P.J.P."/>
            <person name="McCowen C."/>
            <person name="Montmayeur A."/>
            <person name="Murphy C."/>
            <person name="Neiman D."/>
            <person name="Pearson M."/>
            <person name="Priest M."/>
            <person name="Roberts A."/>
            <person name="Saif S."/>
            <person name="Shea T."/>
            <person name="Sisk P."/>
            <person name="Stolte C."/>
            <person name="Sykes S."/>
            <person name="Wortman J."/>
            <person name="Nusbaum C."/>
            <person name="Birren B."/>
        </authorList>
    </citation>
    <scope>NUCLEOTIDE SEQUENCE [LARGE SCALE GENOMIC DNA]</scope>
    <source>
        <strain evidence="1 2">CL02T12C30</strain>
    </source>
</reference>
<dbReference type="EMBL" id="AGZO01000021">
    <property type="protein sequence ID" value="EKN13114.1"/>
    <property type="molecule type" value="Genomic_DNA"/>
</dbReference>
<comment type="caution">
    <text evidence="1">The sequence shown here is derived from an EMBL/GenBank/DDBJ whole genome shotgun (WGS) entry which is preliminary data.</text>
</comment>
<dbReference type="AlphaFoldDB" id="K5ZBS5"/>
<name>K5ZBS5_9BACT</name>
<proteinExistence type="predicted"/>